<evidence type="ECO:0000256" key="1">
    <source>
        <dbReference type="SAM" id="Phobius"/>
    </source>
</evidence>
<keyword evidence="2" id="KW-0687">Ribonucleoprotein</keyword>
<accession>A0A7T0Q603</accession>
<organism evidence="2">
    <name type="scientific">Strombidium cf. sulcatum</name>
    <dbReference type="NCBI Taxonomy" id="2793073"/>
    <lineage>
        <taxon>Eukaryota</taxon>
        <taxon>Sar</taxon>
        <taxon>Alveolata</taxon>
        <taxon>Ciliophora</taxon>
        <taxon>Intramacronucleata</taxon>
        <taxon>Spirotrichea</taxon>
        <taxon>Oligotrichia</taxon>
        <taxon>Strombidiidae</taxon>
        <taxon>Strombidium</taxon>
    </lineage>
</organism>
<dbReference type="EMBL" id="MT471316">
    <property type="protein sequence ID" value="QPL15939.1"/>
    <property type="molecule type" value="Genomic_DNA"/>
</dbReference>
<keyword evidence="1" id="KW-0472">Membrane</keyword>
<protein>
    <submittedName>
        <fullName evidence="2">Ribosomal protein L6</fullName>
    </submittedName>
</protein>
<reference evidence="2" key="1">
    <citation type="submission" date="2020-05" db="EMBL/GenBank/DDBJ databases">
        <title>Characterization and comparative analysis of mitochondrial genomes of the highly differentiated ciliated protists shed light on the diversity and evolution of the linear molecular architecture.</title>
        <authorList>
            <person name="Zhang T."/>
            <person name="Li C."/>
            <person name="Zhang X."/>
            <person name="Wang C."/>
            <person name="Roger A.J."/>
            <person name="Song W."/>
            <person name="Gao F."/>
        </authorList>
    </citation>
    <scope>NUCLEOTIDE SEQUENCE</scope>
</reference>
<dbReference type="InterPro" id="IPR036789">
    <property type="entry name" value="Ribosomal_uL6-like_a/b-dom_sf"/>
</dbReference>
<dbReference type="Gene3D" id="3.90.930.12">
    <property type="entry name" value="Ribosomal protein L6, alpha-beta domain"/>
    <property type="match status" value="1"/>
</dbReference>
<proteinExistence type="predicted"/>
<keyword evidence="2" id="KW-0496">Mitochondrion</keyword>
<sequence length="223" mass="26819">MLLYGLKSKIRVNFNRNKRKYKYSIIRRNNLDNVFSKSNKNRFKYIVSVPLNWKIYVIYNKLFNMYVILLVSPLYYYKFAVLNTFSYCLVDENSHSIVIYSLFSNTYSKLFLNFVSNVLLSVNTPNFLKVTFRGKGYYLYKNKRNTITPQFNYSHRLYLYTYFISVKFLNKTTVLFYSYNNSDVLLQSQKARNMRKINIFTGRGVRFAKQIIYRKTGKVSSYR</sequence>
<name>A0A7T0Q603_9SPIT</name>
<dbReference type="SUPFAM" id="SSF56053">
    <property type="entry name" value="Ribosomal protein L6"/>
    <property type="match status" value="1"/>
</dbReference>
<geneLocation type="mitochondrion" evidence="2"/>
<dbReference type="GO" id="GO:0006412">
    <property type="term" value="P:translation"/>
    <property type="evidence" value="ECO:0007669"/>
    <property type="project" value="InterPro"/>
</dbReference>
<dbReference type="RefSeq" id="YP_010049534.1">
    <property type="nucleotide sequence ID" value="NC_054369.1"/>
</dbReference>
<dbReference type="GeneID" id="63661355"/>
<feature type="transmembrane region" description="Helical" evidence="1">
    <location>
        <begin position="58"/>
        <end position="77"/>
    </location>
</feature>
<dbReference type="GO" id="GO:0005840">
    <property type="term" value="C:ribosome"/>
    <property type="evidence" value="ECO:0007669"/>
    <property type="project" value="UniProtKB-KW"/>
</dbReference>
<keyword evidence="1" id="KW-0812">Transmembrane</keyword>
<keyword evidence="2" id="KW-0689">Ribosomal protein</keyword>
<dbReference type="GO" id="GO:0019843">
    <property type="term" value="F:rRNA binding"/>
    <property type="evidence" value="ECO:0007669"/>
    <property type="project" value="InterPro"/>
</dbReference>
<evidence type="ECO:0000313" key="2">
    <source>
        <dbReference type="EMBL" id="QPL15939.1"/>
    </source>
</evidence>
<dbReference type="GO" id="GO:0003735">
    <property type="term" value="F:structural constituent of ribosome"/>
    <property type="evidence" value="ECO:0007669"/>
    <property type="project" value="InterPro"/>
</dbReference>
<keyword evidence="1" id="KW-1133">Transmembrane helix</keyword>
<gene>
    <name evidence="2" type="primary">rpl6</name>
</gene>
<feature type="transmembrane region" description="Helical" evidence="1">
    <location>
        <begin position="97"/>
        <end position="120"/>
    </location>
</feature>
<dbReference type="AlphaFoldDB" id="A0A7T0Q603"/>